<organism evidence="2 3">
    <name type="scientific">Agromyces tardus</name>
    <dbReference type="NCBI Taxonomy" id="2583849"/>
    <lineage>
        <taxon>Bacteria</taxon>
        <taxon>Bacillati</taxon>
        <taxon>Actinomycetota</taxon>
        <taxon>Actinomycetes</taxon>
        <taxon>Micrococcales</taxon>
        <taxon>Microbacteriaceae</taxon>
        <taxon>Agromyces</taxon>
    </lineage>
</organism>
<dbReference type="Gene3D" id="3.30.9.10">
    <property type="entry name" value="D-Amino Acid Oxidase, subunit A, domain 2"/>
    <property type="match status" value="1"/>
</dbReference>
<protein>
    <submittedName>
        <fullName evidence="2">FAD-binding monooxygenase</fullName>
    </submittedName>
</protein>
<dbReference type="Proteomes" id="UP000275048">
    <property type="component" value="Unassembled WGS sequence"/>
</dbReference>
<comment type="caution">
    <text evidence="2">The sequence shown here is derived from an EMBL/GenBank/DDBJ whole genome shotgun (WGS) entry which is preliminary data.</text>
</comment>
<name>A0A3M8AK19_9MICO</name>
<dbReference type="InterPro" id="IPR036188">
    <property type="entry name" value="FAD/NAD-bd_sf"/>
</dbReference>
<proteinExistence type="predicted"/>
<keyword evidence="2" id="KW-0503">Monooxygenase</keyword>
<dbReference type="PANTHER" id="PTHR46865">
    <property type="entry name" value="OXIDOREDUCTASE-RELATED"/>
    <property type="match status" value="1"/>
</dbReference>
<dbReference type="Gene3D" id="3.50.50.60">
    <property type="entry name" value="FAD/NAD(P)-binding domain"/>
    <property type="match status" value="1"/>
</dbReference>
<sequence>MQRRALSSRSSRLPMAQGYPTIQTNVLDKCLIRPYHRSRGGRPAARRGGIMKVLVSGAGIAGLALAHVLADGGHDVVVVEIAPALRSGGQLVDLRGTSREAAARMGLLSRIEEAQLAQRGMRYVDDDNRTLAVIGVELFGGNGPVADLEIVRGELTRVLFDATAGRVEHRFDDSIVALEQDDDGVDVRFDRAAPERFDLVVAADGVHSRVRRLLWGEEAQFARPLGGRMSFFTVPEPEPLDGWSLLDVLPGRRMAMIRPHEESGSAHAILTWFGTDASPDRGDVAAQQRAVRAAFADAGWYLPEVLAGLDASPDFYFDDLVQLHVPQLARGRVVLLGDAGYCPSPLSGQGTALALIGAHVLGSELARHAHPREALAAYETAMTPHIEAGRKLPPGSGSFATPKSRLARRVLQSYVRASMRRPLLTLFERAMSSQHDVPLPEYEPVAV</sequence>
<keyword evidence="2" id="KW-0560">Oxidoreductase</keyword>
<dbReference type="Pfam" id="PF01494">
    <property type="entry name" value="FAD_binding_3"/>
    <property type="match status" value="1"/>
</dbReference>
<dbReference type="GO" id="GO:0071949">
    <property type="term" value="F:FAD binding"/>
    <property type="evidence" value="ECO:0007669"/>
    <property type="project" value="InterPro"/>
</dbReference>
<dbReference type="SUPFAM" id="SSF51905">
    <property type="entry name" value="FAD/NAD(P)-binding domain"/>
    <property type="match status" value="1"/>
</dbReference>
<accession>A0A3M8AK19</accession>
<keyword evidence="3" id="KW-1185">Reference proteome</keyword>
<dbReference type="EMBL" id="RHHB01000003">
    <property type="protein sequence ID" value="RNB51554.1"/>
    <property type="molecule type" value="Genomic_DNA"/>
</dbReference>
<evidence type="ECO:0000313" key="3">
    <source>
        <dbReference type="Proteomes" id="UP000275048"/>
    </source>
</evidence>
<dbReference type="OrthoDB" id="3356051at2"/>
<evidence type="ECO:0000313" key="2">
    <source>
        <dbReference type="EMBL" id="RNB51554.1"/>
    </source>
</evidence>
<dbReference type="AlphaFoldDB" id="A0A3M8AK19"/>
<gene>
    <name evidence="2" type="ORF">EDM22_03730</name>
</gene>
<reference evidence="2 3" key="1">
    <citation type="submission" date="2018-10" db="EMBL/GenBank/DDBJ databases">
        <title>Isolation, diversity and antibacterial activity of antinobacteria from the wheat rhizosphere soil.</title>
        <authorList>
            <person name="Sun T."/>
        </authorList>
    </citation>
    <scope>NUCLEOTIDE SEQUENCE [LARGE SCALE GENOMIC DNA]</scope>
    <source>
        <strain evidence="2 3">SJ-23</strain>
    </source>
</reference>
<dbReference type="PRINTS" id="PR00420">
    <property type="entry name" value="RNGMNOXGNASE"/>
</dbReference>
<dbReference type="InterPro" id="IPR002938">
    <property type="entry name" value="FAD-bd"/>
</dbReference>
<dbReference type="PANTHER" id="PTHR46865:SF2">
    <property type="entry name" value="MONOOXYGENASE"/>
    <property type="match status" value="1"/>
</dbReference>
<dbReference type="InterPro" id="IPR051704">
    <property type="entry name" value="FAD_aromatic-hydroxylase"/>
</dbReference>
<dbReference type="GO" id="GO:0004497">
    <property type="term" value="F:monooxygenase activity"/>
    <property type="evidence" value="ECO:0007669"/>
    <property type="project" value="UniProtKB-KW"/>
</dbReference>
<feature type="domain" description="FAD-binding" evidence="1">
    <location>
        <begin position="52"/>
        <end position="387"/>
    </location>
</feature>
<evidence type="ECO:0000259" key="1">
    <source>
        <dbReference type="Pfam" id="PF01494"/>
    </source>
</evidence>